<evidence type="ECO:0000256" key="4">
    <source>
        <dbReference type="SAM" id="MobiDB-lite"/>
    </source>
</evidence>
<dbReference type="PANTHER" id="PTHR12815">
    <property type="entry name" value="SORTING AND ASSEMBLY MACHINERY SAMM50 PROTEIN FAMILY MEMBER"/>
    <property type="match status" value="1"/>
</dbReference>
<dbReference type="Proteomes" id="UP001632038">
    <property type="component" value="Unassembled WGS sequence"/>
</dbReference>
<evidence type="ECO:0000313" key="9">
    <source>
        <dbReference type="Proteomes" id="UP001632038"/>
    </source>
</evidence>
<dbReference type="InterPro" id="IPR000184">
    <property type="entry name" value="Bac_surfAg_D15"/>
</dbReference>
<feature type="compositionally biased region" description="Polar residues" evidence="4">
    <location>
        <begin position="45"/>
        <end position="65"/>
    </location>
</feature>
<evidence type="ECO:0000313" key="8">
    <source>
        <dbReference type="EMBL" id="KAL3628403.1"/>
    </source>
</evidence>
<dbReference type="PANTHER" id="PTHR12815:SF42">
    <property type="entry name" value="BACTERIAL SURFACE ANTIGEN (D15) DOMAIN-CONTAINING PROTEIN"/>
    <property type="match status" value="1"/>
</dbReference>
<feature type="domain" description="Toc75-like second POTRA" evidence="6">
    <location>
        <begin position="224"/>
        <end position="338"/>
    </location>
</feature>
<reference evidence="9" key="1">
    <citation type="journal article" date="2024" name="IScience">
        <title>Strigolactones Initiate the Formation of Haustorium-like Structures in Castilleja.</title>
        <authorList>
            <person name="Buerger M."/>
            <person name="Peterson D."/>
            <person name="Chory J."/>
        </authorList>
    </citation>
    <scope>NUCLEOTIDE SEQUENCE [LARGE SCALE GENOMIC DNA]</scope>
</reference>
<evidence type="ECO:0000256" key="2">
    <source>
        <dbReference type="ARBA" id="ARBA00023136"/>
    </source>
</evidence>
<proteinExistence type="predicted"/>
<feature type="region of interest" description="Disordered" evidence="4">
    <location>
        <begin position="1"/>
        <end position="84"/>
    </location>
</feature>
<dbReference type="EMBL" id="JAVIJP010000036">
    <property type="protein sequence ID" value="KAL3628403.1"/>
    <property type="molecule type" value="Genomic_DNA"/>
</dbReference>
<dbReference type="Gene3D" id="2.40.160.50">
    <property type="entry name" value="membrane protein fhac: a member of the omp85/tpsb transporter family"/>
    <property type="match status" value="1"/>
</dbReference>
<gene>
    <name evidence="8" type="ORF">CASFOL_027449</name>
</gene>
<accession>A0ABD3CEU7</accession>
<dbReference type="InterPro" id="IPR057355">
    <property type="entry name" value="POTRA2_Toc75"/>
</dbReference>
<evidence type="ECO:0000259" key="5">
    <source>
        <dbReference type="Pfam" id="PF01103"/>
    </source>
</evidence>
<protein>
    <submittedName>
        <fullName evidence="8">Translocon at the outer envelope membrane of chloroplasts 75-III</fullName>
    </submittedName>
</protein>
<comment type="caution">
    <text evidence="8">The sequence shown here is derived from an EMBL/GenBank/DDBJ whole genome shotgun (WGS) entry which is preliminary data.</text>
</comment>
<dbReference type="Pfam" id="PF25280">
    <property type="entry name" value="POTRA2_Toc75"/>
    <property type="match status" value="1"/>
</dbReference>
<dbReference type="Pfam" id="PF01103">
    <property type="entry name" value="Omp85"/>
    <property type="match status" value="1"/>
</dbReference>
<dbReference type="Pfam" id="PF25282">
    <property type="entry name" value="POTRA1_3_Toc75"/>
    <property type="match status" value="1"/>
</dbReference>
<evidence type="ECO:0000259" key="6">
    <source>
        <dbReference type="Pfam" id="PF25280"/>
    </source>
</evidence>
<name>A0ABD3CEU7_9LAMI</name>
<dbReference type="InterPro" id="IPR057354">
    <property type="entry name" value="POTRA1_3_Toc75"/>
</dbReference>
<sequence>MSTSIAAAPPPLPVDLPPSSRQLASAANNNNNLTFSPPVPLPAATLSSTHHPRHTSASVASTTTCRFPPPQNRHHEPRQPNPFPNPINTILKIFKNIASSIFFPLPAIANQNPKSDWDSHGFRANMTLQLNKLSSMKKYKISNINFLNPTNRSIVNSAFDSFQDMIGVRPGGIYTKIELTQILESLSSLTFFEKIEFDAKTNPDGTIDLNIPYKETVFPKKNMFRCISVGMLGPLENPIEIDDNLTDKEKIEMQKMMYKQHRKRIECAKECMLPEQVQDEIESMIRHKSFLPSSLLARIMNRIQKWYRENGYDAAHVVNVSHLETIGGEIVFEVNEGDIKNLGIKFRDKLGNICEGNTNVKVIQRALPDEVAVGRAFNQRAFAIAHQNISSLNIFSSVGVDLKQDEKTGSISADILLQEKERMWSDVKTDWNVVPGRFGLPTIDLLRPSATIQLGNRNIKGLNRSFEGAMTLSNLFDPEDDIDFNFDYTHPYLDGIDNPRNRTFRGTCFSTKKLSPVFRGATGTAETPIWVDRKGIKATITEDHTKQSKLTYGLVVEDIKTRDEEGNIAARGHRVSSDGRFRENGPSTTLSGTGNDRLTFLQANLTRDNTKFVNGALVGARDVFQVDQGIGNGTKFAFFNRAKVSATRFIPLRKVKEGKGNAAPPVLVLHGLIGNCVGDFPNHEAFTIGGPHSVRGYDIGEIGASRRKLEVAAEVRIPVKNATVYGFAEHGNDLGGSAGLAGNPTKAYMREGHGSSYGLGIKFGNVRAEYAVDHNARKGGFFFHFGDRF</sequence>
<feature type="domain" description="Bacterial surface antigen (D15)" evidence="5">
    <location>
        <begin position="458"/>
        <end position="789"/>
    </location>
</feature>
<dbReference type="GO" id="GO:0009707">
    <property type="term" value="C:chloroplast outer membrane"/>
    <property type="evidence" value="ECO:0007669"/>
    <property type="project" value="UniProtKB-SubCell"/>
</dbReference>
<keyword evidence="1" id="KW-1002">Plastid outer membrane</keyword>
<keyword evidence="2" id="KW-0472">Membrane</keyword>
<dbReference type="InterPro" id="IPR039910">
    <property type="entry name" value="D15-like"/>
</dbReference>
<keyword evidence="1" id="KW-0934">Plastid</keyword>
<keyword evidence="9" id="KW-1185">Reference proteome</keyword>
<comment type="subcellular location">
    <subcellularLocation>
        <location evidence="3">Plastid</location>
        <location evidence="3">Chloroplast outer membrane</location>
    </subcellularLocation>
</comment>
<feature type="domain" description="Toc75-like POTRA" evidence="7">
    <location>
        <begin position="124"/>
        <end position="215"/>
    </location>
</feature>
<dbReference type="Gene3D" id="3.10.20.310">
    <property type="entry name" value="membrane protein fhac"/>
    <property type="match status" value="2"/>
</dbReference>
<organism evidence="8 9">
    <name type="scientific">Castilleja foliolosa</name>
    <dbReference type="NCBI Taxonomy" id="1961234"/>
    <lineage>
        <taxon>Eukaryota</taxon>
        <taxon>Viridiplantae</taxon>
        <taxon>Streptophyta</taxon>
        <taxon>Embryophyta</taxon>
        <taxon>Tracheophyta</taxon>
        <taxon>Spermatophyta</taxon>
        <taxon>Magnoliopsida</taxon>
        <taxon>eudicotyledons</taxon>
        <taxon>Gunneridae</taxon>
        <taxon>Pentapetalae</taxon>
        <taxon>asterids</taxon>
        <taxon>lamiids</taxon>
        <taxon>Lamiales</taxon>
        <taxon>Orobanchaceae</taxon>
        <taxon>Pedicularideae</taxon>
        <taxon>Castillejinae</taxon>
        <taxon>Castilleja</taxon>
    </lineage>
</organism>
<evidence type="ECO:0000256" key="3">
    <source>
        <dbReference type="ARBA" id="ARBA00024013"/>
    </source>
</evidence>
<evidence type="ECO:0000259" key="7">
    <source>
        <dbReference type="Pfam" id="PF25282"/>
    </source>
</evidence>
<dbReference type="AlphaFoldDB" id="A0ABD3CEU7"/>
<evidence type="ECO:0000256" key="1">
    <source>
        <dbReference type="ARBA" id="ARBA00022805"/>
    </source>
</evidence>